<name>W9RD28_9ROSA</name>
<accession>W9RD28</accession>
<dbReference type="AlphaFoldDB" id="W9RD28"/>
<sequence>MNGASVSLLSSRTLYDHPPPPRCGLGARIPPINPTPPSPPLIAMWFPQDPHQPSFFFPHCAAHRHLLNAAAALGFGF</sequence>
<evidence type="ECO:0000313" key="2">
    <source>
        <dbReference type="EMBL" id="EXB82608.1"/>
    </source>
</evidence>
<organism evidence="2 3">
    <name type="scientific">Morus notabilis</name>
    <dbReference type="NCBI Taxonomy" id="981085"/>
    <lineage>
        <taxon>Eukaryota</taxon>
        <taxon>Viridiplantae</taxon>
        <taxon>Streptophyta</taxon>
        <taxon>Embryophyta</taxon>
        <taxon>Tracheophyta</taxon>
        <taxon>Spermatophyta</taxon>
        <taxon>Magnoliopsida</taxon>
        <taxon>eudicotyledons</taxon>
        <taxon>Gunneridae</taxon>
        <taxon>Pentapetalae</taxon>
        <taxon>rosids</taxon>
        <taxon>fabids</taxon>
        <taxon>Rosales</taxon>
        <taxon>Moraceae</taxon>
        <taxon>Moreae</taxon>
        <taxon>Morus</taxon>
    </lineage>
</organism>
<evidence type="ECO:0000256" key="1">
    <source>
        <dbReference type="SAM" id="MobiDB-lite"/>
    </source>
</evidence>
<gene>
    <name evidence="2" type="ORF">L484_027786</name>
</gene>
<feature type="compositionally biased region" description="Polar residues" evidence="1">
    <location>
        <begin position="1"/>
        <end position="13"/>
    </location>
</feature>
<dbReference type="Proteomes" id="UP000030645">
    <property type="component" value="Unassembled WGS sequence"/>
</dbReference>
<reference evidence="3" key="1">
    <citation type="submission" date="2013-01" db="EMBL/GenBank/DDBJ databases">
        <title>Draft Genome Sequence of a Mulberry Tree, Morus notabilis C.K. Schneid.</title>
        <authorList>
            <person name="He N."/>
            <person name="Zhao S."/>
        </authorList>
    </citation>
    <scope>NUCLEOTIDE SEQUENCE</scope>
</reference>
<proteinExistence type="predicted"/>
<evidence type="ECO:0000313" key="3">
    <source>
        <dbReference type="Proteomes" id="UP000030645"/>
    </source>
</evidence>
<dbReference type="EMBL" id="KE344869">
    <property type="protein sequence ID" value="EXB82608.1"/>
    <property type="molecule type" value="Genomic_DNA"/>
</dbReference>
<keyword evidence="3" id="KW-1185">Reference proteome</keyword>
<feature type="region of interest" description="Disordered" evidence="1">
    <location>
        <begin position="1"/>
        <end position="20"/>
    </location>
</feature>
<protein>
    <submittedName>
        <fullName evidence="2">Uncharacterized protein</fullName>
    </submittedName>
</protein>